<dbReference type="Proteomes" id="UP000580474">
    <property type="component" value="Unassembled WGS sequence"/>
</dbReference>
<dbReference type="EMBL" id="JACHIV010000001">
    <property type="protein sequence ID" value="MBB5068283.1"/>
    <property type="molecule type" value="Genomic_DNA"/>
</dbReference>
<keyword evidence="2" id="KW-1185">Reference proteome</keyword>
<protein>
    <submittedName>
        <fullName evidence="1">Uncharacterized protein</fullName>
    </submittedName>
</protein>
<accession>A0A840ND89</accession>
<dbReference type="AlphaFoldDB" id="A0A840ND89"/>
<name>A0A840ND89_9PSEU</name>
<comment type="caution">
    <text evidence="1">The sequence shown here is derived from an EMBL/GenBank/DDBJ whole genome shotgun (WGS) entry which is preliminary data.</text>
</comment>
<evidence type="ECO:0000313" key="1">
    <source>
        <dbReference type="EMBL" id="MBB5068283.1"/>
    </source>
</evidence>
<evidence type="ECO:0000313" key="2">
    <source>
        <dbReference type="Proteomes" id="UP000580474"/>
    </source>
</evidence>
<sequence>MQLLRELQRALLRVLLGLLTGRRGFGEARSPRLPDPRTRLVS</sequence>
<reference evidence="1 2" key="1">
    <citation type="submission" date="2020-08" db="EMBL/GenBank/DDBJ databases">
        <title>Sequencing the genomes of 1000 actinobacteria strains.</title>
        <authorList>
            <person name="Klenk H.-P."/>
        </authorList>
    </citation>
    <scope>NUCLEOTIDE SEQUENCE [LARGE SCALE GENOMIC DNA]</scope>
    <source>
        <strain evidence="1 2">DSM 45582</strain>
    </source>
</reference>
<gene>
    <name evidence="1" type="ORF">BJ969_001371</name>
</gene>
<proteinExistence type="predicted"/>
<organism evidence="1 2">
    <name type="scientific">Saccharopolyspora gloriosae</name>
    <dbReference type="NCBI Taxonomy" id="455344"/>
    <lineage>
        <taxon>Bacteria</taxon>
        <taxon>Bacillati</taxon>
        <taxon>Actinomycetota</taxon>
        <taxon>Actinomycetes</taxon>
        <taxon>Pseudonocardiales</taxon>
        <taxon>Pseudonocardiaceae</taxon>
        <taxon>Saccharopolyspora</taxon>
    </lineage>
</organism>